<evidence type="ECO:0000256" key="1">
    <source>
        <dbReference type="ARBA" id="ARBA00001933"/>
    </source>
</evidence>
<dbReference type="EMBL" id="BT082401">
    <property type="protein sequence ID" value="ACQ58108.1"/>
    <property type="molecule type" value="mRNA"/>
</dbReference>
<comment type="cofactor">
    <cofactor evidence="1">
        <name>pyridoxal 5'-phosphate</name>
        <dbReference type="ChEBI" id="CHEBI:597326"/>
    </cofactor>
</comment>
<name>C3KHI6_ANOFI</name>
<dbReference type="Gene3D" id="3.40.640.10">
    <property type="entry name" value="Type I PLP-dependent aspartate aminotransferase-like (Major domain)"/>
    <property type="match status" value="1"/>
</dbReference>
<dbReference type="InterPro" id="IPR015422">
    <property type="entry name" value="PyrdxlP-dep_Trfase_small"/>
</dbReference>
<dbReference type="GO" id="GO:0004760">
    <property type="term" value="F:L-serine-pyruvate transaminase activity"/>
    <property type="evidence" value="ECO:0007669"/>
    <property type="project" value="TreeGrafter"/>
</dbReference>
<proteinExistence type="evidence at transcript level"/>
<dbReference type="GO" id="GO:0005777">
    <property type="term" value="C:peroxisome"/>
    <property type="evidence" value="ECO:0007669"/>
    <property type="project" value="TreeGrafter"/>
</dbReference>
<sequence>MSSLSIPPPKRLEKPLVVPYRHMFGPGPSNVPPRILEAGANPVIGHMHPEIFEIMSDIKSGIQYLFQTQNNMTLAVSGTGHTAMECAIFNTVEPGESVLAAVNGIWGERAADMAERIGARVNTIVAAPGGCFTNAEIEQALSKHRPTLFFLAHGESSTGVLHPLDGIGQLCHKYNCLFLVDSVASIGGAPLRMDQQGLVLNHSRCSQSIGSG</sequence>
<organism evidence="4">
    <name type="scientific">Anoplopoma fimbria</name>
    <name type="common">Sablefish</name>
    <dbReference type="NCBI Taxonomy" id="229290"/>
    <lineage>
        <taxon>Eukaryota</taxon>
        <taxon>Metazoa</taxon>
        <taxon>Chordata</taxon>
        <taxon>Craniata</taxon>
        <taxon>Vertebrata</taxon>
        <taxon>Euteleostomi</taxon>
        <taxon>Actinopterygii</taxon>
        <taxon>Neopterygii</taxon>
        <taxon>Teleostei</taxon>
        <taxon>Neoteleostei</taxon>
        <taxon>Acanthomorphata</taxon>
        <taxon>Eupercaria</taxon>
        <taxon>Perciformes</taxon>
        <taxon>Cottioidei</taxon>
        <taxon>Anoplopomatales</taxon>
        <taxon>Anoplopomatidae</taxon>
        <taxon>Anoplopoma</taxon>
    </lineage>
</organism>
<protein>
    <submittedName>
        <fullName evidence="4">Serine--pyruvate aminotransferase</fullName>
    </submittedName>
</protein>
<keyword evidence="2" id="KW-0663">Pyridoxal phosphate</keyword>
<dbReference type="PANTHER" id="PTHR21152">
    <property type="entry name" value="AMINOTRANSFERASE CLASS V"/>
    <property type="match status" value="1"/>
</dbReference>
<accession>C3KHI6</accession>
<gene>
    <name evidence="4" type="primary">SPYA</name>
</gene>
<evidence type="ECO:0000256" key="2">
    <source>
        <dbReference type="ARBA" id="ARBA00022898"/>
    </source>
</evidence>
<keyword evidence="4" id="KW-0032">Aminotransferase</keyword>
<keyword evidence="4" id="KW-0808">Transferase</keyword>
<keyword evidence="4" id="KW-0670">Pyruvate</keyword>
<evidence type="ECO:0000259" key="3">
    <source>
        <dbReference type="Pfam" id="PF00266"/>
    </source>
</evidence>
<dbReference type="InterPro" id="IPR015424">
    <property type="entry name" value="PyrdxlP-dep_Trfase"/>
</dbReference>
<dbReference type="SUPFAM" id="SSF53383">
    <property type="entry name" value="PLP-dependent transferases"/>
    <property type="match status" value="1"/>
</dbReference>
<reference evidence="4" key="1">
    <citation type="submission" date="2009-05" db="EMBL/GenBank/DDBJ databases">
        <title>Anoplopoma fimbria ESTs and full-length cDNAs.</title>
        <authorList>
            <person name="Messmer A."/>
            <person name="Rondeau E."/>
            <person name="Sanderson D."/>
            <person name="Cooper G."/>
            <person name="Leong J."/>
            <person name="Koop B.F."/>
        </authorList>
    </citation>
    <scope>NUCLEOTIDE SEQUENCE</scope>
    <source>
        <tissue evidence="4">Brain</tissue>
    </source>
</reference>
<feature type="domain" description="Aminotransferase class V" evidence="3">
    <location>
        <begin position="43"/>
        <end position="197"/>
    </location>
</feature>
<dbReference type="GO" id="GO:0019265">
    <property type="term" value="P:glycine biosynthetic process, by transamination of glyoxylate"/>
    <property type="evidence" value="ECO:0007669"/>
    <property type="project" value="TreeGrafter"/>
</dbReference>
<dbReference type="PANTHER" id="PTHR21152:SF22">
    <property type="entry name" value="ALANINE--GLYOXYLATE AMINOTRANSFERASE"/>
    <property type="match status" value="1"/>
</dbReference>
<evidence type="ECO:0000313" key="4">
    <source>
        <dbReference type="EMBL" id="ACQ58108.1"/>
    </source>
</evidence>
<dbReference type="InterPro" id="IPR015421">
    <property type="entry name" value="PyrdxlP-dep_Trfase_major"/>
</dbReference>
<dbReference type="Pfam" id="PF00266">
    <property type="entry name" value="Aminotran_5"/>
    <property type="match status" value="1"/>
</dbReference>
<dbReference type="InterPro" id="IPR000192">
    <property type="entry name" value="Aminotrans_V_dom"/>
</dbReference>
<dbReference type="Gene3D" id="3.90.1150.10">
    <property type="entry name" value="Aspartate Aminotransferase, domain 1"/>
    <property type="match status" value="1"/>
</dbReference>
<dbReference type="AlphaFoldDB" id="C3KHI6"/>
<dbReference type="GO" id="GO:0008453">
    <property type="term" value="F:alanine-glyoxylate transaminase activity"/>
    <property type="evidence" value="ECO:0007669"/>
    <property type="project" value="TreeGrafter"/>
</dbReference>